<dbReference type="NCBIfam" id="TIGR04183">
    <property type="entry name" value="Por_Secre_tail"/>
    <property type="match status" value="1"/>
</dbReference>
<dbReference type="RefSeq" id="WP_169525733.1">
    <property type="nucleotide sequence ID" value="NZ_JAAMPU010000095.1"/>
</dbReference>
<evidence type="ECO:0000256" key="1">
    <source>
        <dbReference type="ARBA" id="ARBA00022729"/>
    </source>
</evidence>
<feature type="domain" description="LTD" evidence="3">
    <location>
        <begin position="21"/>
        <end position="140"/>
    </location>
</feature>
<dbReference type="Pfam" id="PF18962">
    <property type="entry name" value="Por_Secre_tail"/>
    <property type="match status" value="1"/>
</dbReference>
<dbReference type="Pfam" id="PF00932">
    <property type="entry name" value="LTD"/>
    <property type="match status" value="1"/>
</dbReference>
<gene>
    <name evidence="4" type="ORF">G6047_01665</name>
</gene>
<dbReference type="EMBL" id="JAAMPU010000095">
    <property type="protein sequence ID" value="NMH26724.1"/>
    <property type="molecule type" value="Genomic_DNA"/>
</dbReference>
<dbReference type="Gene3D" id="2.60.40.1260">
    <property type="entry name" value="Lamin Tail domain"/>
    <property type="match status" value="1"/>
</dbReference>
<dbReference type="InterPro" id="IPR036415">
    <property type="entry name" value="Lamin_tail_dom_sf"/>
</dbReference>
<name>A0A972FIN5_9FLAO</name>
<keyword evidence="1 2" id="KW-0732">Signal</keyword>
<keyword evidence="5" id="KW-1185">Reference proteome</keyword>
<proteinExistence type="predicted"/>
<reference evidence="4" key="1">
    <citation type="submission" date="2020-02" db="EMBL/GenBank/DDBJ databases">
        <title>Flavobacterium sp. genome.</title>
        <authorList>
            <person name="Jung H.S."/>
            <person name="Baek J.H."/>
            <person name="Jeon C.O."/>
        </authorList>
    </citation>
    <scope>NUCLEOTIDE SEQUENCE</scope>
    <source>
        <strain evidence="4">SE-s28</strain>
    </source>
</reference>
<organism evidence="4 5">
    <name type="scientific">Flavobacterium silvaticum</name>
    <dbReference type="NCBI Taxonomy" id="1852020"/>
    <lineage>
        <taxon>Bacteria</taxon>
        <taxon>Pseudomonadati</taxon>
        <taxon>Bacteroidota</taxon>
        <taxon>Flavobacteriia</taxon>
        <taxon>Flavobacteriales</taxon>
        <taxon>Flavobacteriaceae</taxon>
        <taxon>Flavobacterium</taxon>
    </lineage>
</organism>
<dbReference type="InterPro" id="IPR026444">
    <property type="entry name" value="Secre_tail"/>
</dbReference>
<sequence>MRKIYSFAFLVLGSIALAQNSTNGVLPQGTGVVVNEFMASNNASVTDDAGEFEDWVELYNNNDFEVDLSNFYLSDDAADPTKWQFPQGTLIPAGGYLIVWADDDADQGPLHATWKLSVDGEFVVLTDPNMITIDSVEFGPQTANMSAARIPNGTGEFVIQEETFGVNNESLGLTGVTVANLAVYPNPANTEIKISGNFNASVNVNVYSESGQKLYNCVISADSQIPTQNLSNGLYFVQVGNTTSKILVKH</sequence>
<feature type="signal peptide" evidence="2">
    <location>
        <begin position="1"/>
        <end position="18"/>
    </location>
</feature>
<comment type="caution">
    <text evidence="4">The sequence shown here is derived from an EMBL/GenBank/DDBJ whole genome shotgun (WGS) entry which is preliminary data.</text>
</comment>
<dbReference type="SUPFAM" id="SSF74853">
    <property type="entry name" value="Lamin A/C globular tail domain"/>
    <property type="match status" value="1"/>
</dbReference>
<protein>
    <submittedName>
        <fullName evidence="4">T9SS type A sorting domain-containing protein</fullName>
    </submittedName>
</protein>
<feature type="chain" id="PRO_5037408800" evidence="2">
    <location>
        <begin position="19"/>
        <end position="250"/>
    </location>
</feature>
<evidence type="ECO:0000313" key="5">
    <source>
        <dbReference type="Proteomes" id="UP000712080"/>
    </source>
</evidence>
<dbReference type="Proteomes" id="UP000712080">
    <property type="component" value="Unassembled WGS sequence"/>
</dbReference>
<dbReference type="PROSITE" id="PS51841">
    <property type="entry name" value="LTD"/>
    <property type="match status" value="1"/>
</dbReference>
<evidence type="ECO:0000256" key="2">
    <source>
        <dbReference type="SAM" id="SignalP"/>
    </source>
</evidence>
<dbReference type="AlphaFoldDB" id="A0A972FIN5"/>
<evidence type="ECO:0000259" key="3">
    <source>
        <dbReference type="PROSITE" id="PS51841"/>
    </source>
</evidence>
<accession>A0A972FIN5</accession>
<dbReference type="InterPro" id="IPR001322">
    <property type="entry name" value="Lamin_tail_dom"/>
</dbReference>
<evidence type="ECO:0000313" key="4">
    <source>
        <dbReference type="EMBL" id="NMH26724.1"/>
    </source>
</evidence>